<sequence>MDNWKKISFLVGVFAFLREFRPIEPFYAAYMTSPYINCTVEQIPTELYAVGSYSMFVLIIIIFLVTDYVRYKPVLIVDGFGGVVHYIAITNRPSKLRIQFGQAFYGFFFSAEVALFGYLYAMVEEKEFYQKITGHARAATLTGKFFSSCLSQMLATYYGTPPFNALVYMSIFGMSSTTIWAIFLPKVKQSLYFPNKKKVEETSMGQSTVTIYNPEKYKDSQLSIEAAPNEEKVDKPENNEVVEAEQSLINTLYNDFKQSYSDPYVRKLCFWWAVAMGGYLQVYAYINVLYTYVLEENKDTEFTLYNGAAESLNTLTGALSAFAISKVKWNWYSVGDIFFTVGSVIAAIVLLCCVYCRNLWYIYAFYIIYGMVYQTMLTIAESEVAKRLNKKCYGLIFGFNTFIAVCINTIIIYGVIQGHFIRINIAQQLYEGGPNVLCESTSVRVISLFVCVFAFVRELRPIEPFYAAYMTSPAINITLTQTSRDVYAVGAYSCFGLIIIVFLITDYLKYKPVLIMDGICGIITYCNIVGHPSLLRLQIGQVFYGFFFSSEVAYFGYLYAMTDDKRYYQRITGQARAACLSGKFLSSLFAQTVSLVNGSVPYVELVYVSVFGMFFSAVWAFLMPDVTNSVYFHNERSESIDQPTPPVTNTTSSSGASKTIENIESQPSNTKIAKITNKEINKNKRLGQVLLYLKKDFIRSYSDPYVIKLCLWWAFAFGAYVQGPLLRIRLENLN</sequence>
<comment type="caution">
    <text evidence="4">The sequence shown here is derived from an EMBL/GenBank/DDBJ whole genome shotgun (WGS) entry which is preliminary data.</text>
</comment>
<protein>
    <submittedName>
        <fullName evidence="4">Uncharacterized protein</fullName>
    </submittedName>
</protein>
<feature type="transmembrane region" description="Helical" evidence="3">
    <location>
        <begin position="165"/>
        <end position="184"/>
    </location>
</feature>
<feature type="transmembrane region" description="Helical" evidence="3">
    <location>
        <begin position="363"/>
        <end position="381"/>
    </location>
</feature>
<reference evidence="4 5" key="1">
    <citation type="submission" date="2019-08" db="EMBL/GenBank/DDBJ databases">
        <title>The genome of the soybean aphid Biotype 1, its phylome, world population structure and adaptation to the North American continent.</title>
        <authorList>
            <person name="Giordano R."/>
            <person name="Donthu R.K."/>
            <person name="Hernandez A.G."/>
            <person name="Wright C.L."/>
            <person name="Zimin A.V."/>
        </authorList>
    </citation>
    <scope>NUCLEOTIDE SEQUENCE [LARGE SCALE GENOMIC DNA]</scope>
    <source>
        <tissue evidence="4">Whole aphids</tissue>
    </source>
</reference>
<dbReference type="PANTHER" id="PTHR10686:SF18">
    <property type="entry name" value="IP11787P-RELATED"/>
    <property type="match status" value="1"/>
</dbReference>
<keyword evidence="3" id="KW-0472">Membrane</keyword>
<dbReference type="EMBL" id="VYZN01000042">
    <property type="protein sequence ID" value="KAE9530531.1"/>
    <property type="molecule type" value="Genomic_DNA"/>
</dbReference>
<dbReference type="GO" id="GO:0090482">
    <property type="term" value="F:vitamin transmembrane transporter activity"/>
    <property type="evidence" value="ECO:0007669"/>
    <property type="project" value="InterPro"/>
</dbReference>
<comment type="similarity">
    <text evidence="1">Belongs to the reduced folate carrier (RFC) transporter (TC 2.A.48) family.</text>
</comment>
<feature type="region of interest" description="Disordered" evidence="2">
    <location>
        <begin position="637"/>
        <end position="659"/>
    </location>
</feature>
<organism evidence="4 5">
    <name type="scientific">Aphis glycines</name>
    <name type="common">Soybean aphid</name>
    <dbReference type="NCBI Taxonomy" id="307491"/>
    <lineage>
        <taxon>Eukaryota</taxon>
        <taxon>Metazoa</taxon>
        <taxon>Ecdysozoa</taxon>
        <taxon>Arthropoda</taxon>
        <taxon>Hexapoda</taxon>
        <taxon>Insecta</taxon>
        <taxon>Pterygota</taxon>
        <taxon>Neoptera</taxon>
        <taxon>Paraneoptera</taxon>
        <taxon>Hemiptera</taxon>
        <taxon>Sternorrhyncha</taxon>
        <taxon>Aphidomorpha</taxon>
        <taxon>Aphidoidea</taxon>
        <taxon>Aphididae</taxon>
        <taxon>Aphidini</taxon>
        <taxon>Aphis</taxon>
        <taxon>Aphis</taxon>
    </lineage>
</organism>
<feature type="transmembrane region" description="Helical" evidence="3">
    <location>
        <begin position="393"/>
        <end position="416"/>
    </location>
</feature>
<feature type="transmembrane region" description="Helical" evidence="3">
    <location>
        <begin position="605"/>
        <end position="622"/>
    </location>
</feature>
<name>A0A6G0TEB7_APHGL</name>
<evidence type="ECO:0000256" key="3">
    <source>
        <dbReference type="SAM" id="Phobius"/>
    </source>
</evidence>
<feature type="transmembrane region" description="Helical" evidence="3">
    <location>
        <begin position="268"/>
        <end position="286"/>
    </location>
</feature>
<evidence type="ECO:0000256" key="2">
    <source>
        <dbReference type="SAM" id="MobiDB-lite"/>
    </source>
</evidence>
<feature type="transmembrane region" description="Helical" evidence="3">
    <location>
        <begin position="46"/>
        <end position="66"/>
    </location>
</feature>
<feature type="transmembrane region" description="Helical" evidence="3">
    <location>
        <begin position="542"/>
        <end position="560"/>
    </location>
</feature>
<keyword evidence="3" id="KW-0812">Transmembrane</keyword>
<dbReference type="AlphaFoldDB" id="A0A6G0TEB7"/>
<feature type="transmembrane region" description="Helical" evidence="3">
    <location>
        <begin position="103"/>
        <end position="121"/>
    </location>
</feature>
<proteinExistence type="inferred from homology"/>
<evidence type="ECO:0000256" key="1">
    <source>
        <dbReference type="ARBA" id="ARBA00005773"/>
    </source>
</evidence>
<dbReference type="Pfam" id="PF01770">
    <property type="entry name" value="Folate_carrier"/>
    <property type="match status" value="2"/>
</dbReference>
<feature type="transmembrane region" description="Helical" evidence="3">
    <location>
        <begin position="705"/>
        <end position="726"/>
    </location>
</feature>
<accession>A0A6G0TEB7</accession>
<gene>
    <name evidence="4" type="ORF">AGLY_010993</name>
</gene>
<evidence type="ECO:0000313" key="4">
    <source>
        <dbReference type="EMBL" id="KAE9530531.1"/>
    </source>
</evidence>
<dbReference type="PANTHER" id="PTHR10686">
    <property type="entry name" value="FOLATE TRANSPORTER"/>
    <property type="match status" value="1"/>
</dbReference>
<dbReference type="Gene3D" id="1.20.1250.20">
    <property type="entry name" value="MFS general substrate transporter like domains"/>
    <property type="match status" value="1"/>
</dbReference>
<dbReference type="InterPro" id="IPR002666">
    <property type="entry name" value="Folate_carrier"/>
</dbReference>
<dbReference type="SUPFAM" id="SSF103473">
    <property type="entry name" value="MFS general substrate transporter"/>
    <property type="match status" value="2"/>
</dbReference>
<evidence type="ECO:0000313" key="5">
    <source>
        <dbReference type="Proteomes" id="UP000475862"/>
    </source>
</evidence>
<feature type="transmembrane region" description="Helical" evidence="3">
    <location>
        <begin position="512"/>
        <end position="530"/>
    </location>
</feature>
<dbReference type="NCBIfam" id="TIGR00806">
    <property type="entry name" value="rfc"/>
    <property type="match status" value="1"/>
</dbReference>
<dbReference type="OrthoDB" id="18814at2759"/>
<feature type="transmembrane region" description="Helical" evidence="3">
    <location>
        <begin position="486"/>
        <end position="505"/>
    </location>
</feature>
<feature type="transmembrane region" description="Helical" evidence="3">
    <location>
        <begin position="337"/>
        <end position="356"/>
    </location>
</feature>
<dbReference type="GO" id="GO:0005886">
    <property type="term" value="C:plasma membrane"/>
    <property type="evidence" value="ECO:0007669"/>
    <property type="project" value="TreeGrafter"/>
</dbReference>
<dbReference type="InterPro" id="IPR036259">
    <property type="entry name" value="MFS_trans_sf"/>
</dbReference>
<keyword evidence="3" id="KW-1133">Transmembrane helix</keyword>
<keyword evidence="5" id="KW-1185">Reference proteome</keyword>
<dbReference type="Proteomes" id="UP000475862">
    <property type="component" value="Unassembled WGS sequence"/>
</dbReference>